<dbReference type="Gene3D" id="3.90.1570.10">
    <property type="entry name" value="tt1808, chain A"/>
    <property type="match status" value="1"/>
</dbReference>
<dbReference type="RefSeq" id="WP_113694678.1">
    <property type="nucleotide sequence ID" value="NZ_CP015163.1"/>
</dbReference>
<evidence type="ECO:0000259" key="1">
    <source>
        <dbReference type="Pfam" id="PF05685"/>
    </source>
</evidence>
<dbReference type="Pfam" id="PF05685">
    <property type="entry name" value="Uma2"/>
    <property type="match status" value="1"/>
</dbReference>
<dbReference type="EMBL" id="CP015163">
    <property type="protein sequence ID" value="AXB45442.1"/>
    <property type="molecule type" value="Genomic_DNA"/>
</dbReference>
<feature type="domain" description="Putative restriction endonuclease" evidence="1">
    <location>
        <begin position="21"/>
        <end position="189"/>
    </location>
</feature>
<dbReference type="PANTHER" id="PTHR35400:SF3">
    <property type="entry name" value="SLL1072 PROTEIN"/>
    <property type="match status" value="1"/>
</dbReference>
<name>A0A344LBL8_9PSEU</name>
<dbReference type="AlphaFoldDB" id="A0A344LBL8"/>
<dbReference type="PANTHER" id="PTHR35400">
    <property type="entry name" value="SLR1083 PROTEIN"/>
    <property type="match status" value="1"/>
</dbReference>
<keyword evidence="3" id="KW-1185">Reference proteome</keyword>
<dbReference type="Proteomes" id="UP000250434">
    <property type="component" value="Chromosome"/>
</dbReference>
<accession>A0A344LBL8</accession>
<evidence type="ECO:0000313" key="2">
    <source>
        <dbReference type="EMBL" id="AXB45442.1"/>
    </source>
</evidence>
<protein>
    <recommendedName>
        <fullName evidence="1">Putative restriction endonuclease domain-containing protein</fullName>
    </recommendedName>
</protein>
<organism evidence="2 3">
    <name type="scientific">Amycolatopsis albispora</name>
    <dbReference type="NCBI Taxonomy" id="1804986"/>
    <lineage>
        <taxon>Bacteria</taxon>
        <taxon>Bacillati</taxon>
        <taxon>Actinomycetota</taxon>
        <taxon>Actinomycetes</taxon>
        <taxon>Pseudonocardiales</taxon>
        <taxon>Pseudonocardiaceae</taxon>
        <taxon>Amycolatopsis</taxon>
    </lineage>
</organism>
<dbReference type="OrthoDB" id="9799703at2"/>
<sequence length="199" mass="21864">MTALPEPIPQPLEVDHLLTVAEYAALGETEHGYTELQEGRLVMSPSPRPAHNHACGELYVQLRSQLSEEWRALQDIDIDLELAGPDEPGFSRRPDLIVAGLDGIRRAEESGRLISAKDVLIVVEIVSPGSRRTDTVIKHGEYADAGIPHYWIVDLTEPVSLTACHLAEGFGYQNAPEVSGRTTLPEPFPLEIDLGQLSR</sequence>
<proteinExistence type="predicted"/>
<gene>
    <name evidence="2" type="ORF">A4R43_25555</name>
</gene>
<dbReference type="KEGG" id="aab:A4R43_25555"/>
<reference evidence="2 3" key="1">
    <citation type="submission" date="2016-04" db="EMBL/GenBank/DDBJ databases">
        <title>Complete genome sequence and analysis of deep-sea sediment isolate, Amycolatopsis sp. WP1.</title>
        <authorList>
            <person name="Wang H."/>
            <person name="Chen S."/>
            <person name="Wu Q."/>
        </authorList>
    </citation>
    <scope>NUCLEOTIDE SEQUENCE [LARGE SCALE GENOMIC DNA]</scope>
    <source>
        <strain evidence="2 3">WP1</strain>
    </source>
</reference>
<dbReference type="CDD" id="cd06260">
    <property type="entry name" value="DUF820-like"/>
    <property type="match status" value="1"/>
</dbReference>
<dbReference type="InterPro" id="IPR008538">
    <property type="entry name" value="Uma2"/>
</dbReference>
<dbReference type="InterPro" id="IPR012296">
    <property type="entry name" value="Nuclease_put_TT1808"/>
</dbReference>
<evidence type="ECO:0000313" key="3">
    <source>
        <dbReference type="Proteomes" id="UP000250434"/>
    </source>
</evidence>
<dbReference type="InterPro" id="IPR011335">
    <property type="entry name" value="Restrct_endonuc-II-like"/>
</dbReference>
<dbReference type="SUPFAM" id="SSF52980">
    <property type="entry name" value="Restriction endonuclease-like"/>
    <property type="match status" value="1"/>
</dbReference>